<dbReference type="PROSITE" id="PS50928">
    <property type="entry name" value="ABC_TM1"/>
    <property type="match status" value="1"/>
</dbReference>
<proteinExistence type="inferred from homology"/>
<evidence type="ECO:0000313" key="10">
    <source>
        <dbReference type="Proteomes" id="UP000027466"/>
    </source>
</evidence>
<dbReference type="InterPro" id="IPR035906">
    <property type="entry name" value="MetI-like_sf"/>
</dbReference>
<dbReference type="STRING" id="60547.GCA_000751215_00664"/>
<keyword evidence="10" id="KW-1185">Reference proteome</keyword>
<evidence type="ECO:0000256" key="4">
    <source>
        <dbReference type="ARBA" id="ARBA00022692"/>
    </source>
</evidence>
<gene>
    <name evidence="9" type="ORF">BG61_08320</name>
</gene>
<dbReference type="GO" id="GO:0005886">
    <property type="term" value="C:plasma membrane"/>
    <property type="evidence" value="ECO:0007669"/>
    <property type="project" value="UniProtKB-SubCell"/>
</dbReference>
<comment type="similarity">
    <text evidence="7">Belongs to the binding-protein-dependent transport system permease family.</text>
</comment>
<feature type="transmembrane region" description="Helical" evidence="7">
    <location>
        <begin position="220"/>
        <end position="241"/>
    </location>
</feature>
<feature type="transmembrane region" description="Helical" evidence="7">
    <location>
        <begin position="195"/>
        <end position="214"/>
    </location>
</feature>
<keyword evidence="6 7" id="KW-0472">Membrane</keyword>
<evidence type="ECO:0000313" key="9">
    <source>
        <dbReference type="EMBL" id="KDR42572.1"/>
    </source>
</evidence>
<evidence type="ECO:0000256" key="1">
    <source>
        <dbReference type="ARBA" id="ARBA00004651"/>
    </source>
</evidence>
<reference evidence="9 10" key="1">
    <citation type="submission" date="2014-03" db="EMBL/GenBank/DDBJ databases">
        <title>Draft Genome Sequences of Four Burkholderia Strains.</title>
        <authorList>
            <person name="Liu X.Y."/>
            <person name="Li C.X."/>
            <person name="Xu J.H."/>
        </authorList>
    </citation>
    <scope>NUCLEOTIDE SEQUENCE [LARGE SCALE GENOMIC DNA]</scope>
    <source>
        <strain evidence="9 10">DSM 50014</strain>
    </source>
</reference>
<dbReference type="SUPFAM" id="SSF161098">
    <property type="entry name" value="MetI-like"/>
    <property type="match status" value="1"/>
</dbReference>
<dbReference type="AlphaFoldDB" id="A0A069PQ65"/>
<dbReference type="EMBL" id="JFHC01000015">
    <property type="protein sequence ID" value="KDR42572.1"/>
    <property type="molecule type" value="Genomic_DNA"/>
</dbReference>
<dbReference type="Gene3D" id="1.10.3720.10">
    <property type="entry name" value="MetI-like"/>
    <property type="match status" value="1"/>
</dbReference>
<dbReference type="Proteomes" id="UP000027466">
    <property type="component" value="Unassembled WGS sequence"/>
</dbReference>
<keyword evidence="5 7" id="KW-1133">Transmembrane helix</keyword>
<comment type="subcellular location">
    <subcellularLocation>
        <location evidence="1 7">Cell membrane</location>
        <topology evidence="1 7">Multi-pass membrane protein</topology>
    </subcellularLocation>
</comment>
<dbReference type="Pfam" id="PF00528">
    <property type="entry name" value="BPD_transp_1"/>
    <property type="match status" value="1"/>
</dbReference>
<feature type="transmembrane region" description="Helical" evidence="7">
    <location>
        <begin position="96"/>
        <end position="116"/>
    </location>
</feature>
<dbReference type="PANTHER" id="PTHR30151:SF38">
    <property type="entry name" value="ALIPHATIC SULFONATES TRANSPORT PERMEASE PROTEIN SSUC-RELATED"/>
    <property type="match status" value="1"/>
</dbReference>
<feature type="transmembrane region" description="Helical" evidence="7">
    <location>
        <begin position="123"/>
        <end position="149"/>
    </location>
</feature>
<evidence type="ECO:0000256" key="5">
    <source>
        <dbReference type="ARBA" id="ARBA00022989"/>
    </source>
</evidence>
<evidence type="ECO:0000256" key="3">
    <source>
        <dbReference type="ARBA" id="ARBA00022475"/>
    </source>
</evidence>
<protein>
    <submittedName>
        <fullName evidence="9">Sulfonate ABC transporter</fullName>
    </submittedName>
</protein>
<keyword evidence="2 7" id="KW-0813">Transport</keyword>
<feature type="domain" description="ABC transmembrane type-1" evidence="8">
    <location>
        <begin position="89"/>
        <end position="269"/>
    </location>
</feature>
<dbReference type="PANTHER" id="PTHR30151">
    <property type="entry name" value="ALKANE SULFONATE ABC TRANSPORTER-RELATED, MEMBRANE SUBUNIT"/>
    <property type="match status" value="1"/>
</dbReference>
<evidence type="ECO:0000256" key="7">
    <source>
        <dbReference type="RuleBase" id="RU363032"/>
    </source>
</evidence>
<dbReference type="InterPro" id="IPR000515">
    <property type="entry name" value="MetI-like"/>
</dbReference>
<feature type="transmembrane region" description="Helical" evidence="7">
    <location>
        <begin position="248"/>
        <end position="265"/>
    </location>
</feature>
<keyword evidence="4 7" id="KW-0812">Transmembrane</keyword>
<keyword evidence="3" id="KW-1003">Cell membrane</keyword>
<accession>A0A069PQ65</accession>
<evidence type="ECO:0000256" key="2">
    <source>
        <dbReference type="ARBA" id="ARBA00022448"/>
    </source>
</evidence>
<sequence>MANGFARNFNPALDTGVRDARPLARASLLNTGRSAGWIALPWLLPAVCAALWSLGSRYGWISAQVLPPPSLVFDTLAGMVRSGELWMHVGASLSRVAVGFGAGVLLGLLLGGMLGLSRTAEAYLLPAFNAIVQVPVLGWLPFLMIVVGIGEPLKYLLIAHAALVPVTLGTLQGFRQTPDAYREVARVFRFTRSQTIRSVILPAAVPVIGTSVRLAFTKAWLTLVVVELVASSEGLGYLIVYGRQLFQLDLVLASVLVVGAIGYLADRILTLLEARLQRGNPR</sequence>
<comment type="caution">
    <text evidence="9">The sequence shown here is derived from an EMBL/GenBank/DDBJ whole genome shotgun (WGS) entry which is preliminary data.</text>
</comment>
<dbReference type="CDD" id="cd06261">
    <property type="entry name" value="TM_PBP2"/>
    <property type="match status" value="1"/>
</dbReference>
<feature type="transmembrane region" description="Helical" evidence="7">
    <location>
        <begin position="155"/>
        <end position="174"/>
    </location>
</feature>
<dbReference type="GO" id="GO:0055085">
    <property type="term" value="P:transmembrane transport"/>
    <property type="evidence" value="ECO:0007669"/>
    <property type="project" value="InterPro"/>
</dbReference>
<name>A0A069PQ65_9BURK</name>
<organism evidence="9 10">
    <name type="scientific">Caballeronia glathei</name>
    <dbReference type="NCBI Taxonomy" id="60547"/>
    <lineage>
        <taxon>Bacteria</taxon>
        <taxon>Pseudomonadati</taxon>
        <taxon>Pseudomonadota</taxon>
        <taxon>Betaproteobacteria</taxon>
        <taxon>Burkholderiales</taxon>
        <taxon>Burkholderiaceae</taxon>
        <taxon>Caballeronia</taxon>
    </lineage>
</organism>
<evidence type="ECO:0000259" key="8">
    <source>
        <dbReference type="PROSITE" id="PS50928"/>
    </source>
</evidence>
<feature type="transmembrane region" description="Helical" evidence="7">
    <location>
        <begin position="35"/>
        <end position="54"/>
    </location>
</feature>
<evidence type="ECO:0000256" key="6">
    <source>
        <dbReference type="ARBA" id="ARBA00023136"/>
    </source>
</evidence>
<dbReference type="RefSeq" id="WP_035925747.1">
    <property type="nucleotide sequence ID" value="NZ_CADFFX010000021.1"/>
</dbReference>